<protein>
    <submittedName>
        <fullName evidence="1">Nucleotid_trans domain-containing protein</fullName>
    </submittedName>
</protein>
<accession>A0A0R3VZY0</accession>
<evidence type="ECO:0000313" key="1">
    <source>
        <dbReference type="WBParaSite" id="TASK_0000297401-mRNA-1"/>
    </source>
</evidence>
<name>A0A0R3VZY0_TAEAS</name>
<sequence length="230" mass="26545">LKWLDRRLCWLLGDYGDDENDKILCGDAIAAIVYRHQQDAIVKRLVLTEFPEQARGPVRCLFLASTSDTSHLQDNIKQYYCDLQVLRSVPPTRIFFDVHVDAKHFYWDWNRSSNALLQDVEGSGVGLGQRRIADYDCVYIDADYGNADCMCSEGDSLLSSMTSSQTFVTSGLLRYLKARRGYLGYMKEMFWSLGGYGGHRLFNTAANWRIRCNYRRNDCVINFEEVVRWA</sequence>
<proteinExistence type="predicted"/>
<organism evidence="1">
    <name type="scientific">Taenia asiatica</name>
    <name type="common">Asian tapeworm</name>
    <dbReference type="NCBI Taxonomy" id="60517"/>
    <lineage>
        <taxon>Eukaryota</taxon>
        <taxon>Metazoa</taxon>
        <taxon>Spiralia</taxon>
        <taxon>Lophotrochozoa</taxon>
        <taxon>Platyhelminthes</taxon>
        <taxon>Cestoda</taxon>
        <taxon>Eucestoda</taxon>
        <taxon>Cyclophyllidea</taxon>
        <taxon>Taeniidae</taxon>
        <taxon>Taenia</taxon>
    </lineage>
</organism>
<dbReference type="WBParaSite" id="TASK_0000297401-mRNA-1">
    <property type="protein sequence ID" value="TASK_0000297401-mRNA-1"/>
    <property type="gene ID" value="TASK_0000297401"/>
</dbReference>
<dbReference type="AlphaFoldDB" id="A0A0R3VZY0"/>
<reference evidence="1" key="1">
    <citation type="submission" date="2017-02" db="UniProtKB">
        <authorList>
            <consortium name="WormBaseParasite"/>
        </authorList>
    </citation>
    <scope>IDENTIFICATION</scope>
</reference>